<protein>
    <recommendedName>
        <fullName evidence="3">Carboxypeptidase regulatory-like domain-containing protein</fullName>
    </recommendedName>
</protein>
<dbReference type="OrthoDB" id="8727862at2"/>
<dbReference type="SUPFAM" id="SSF49464">
    <property type="entry name" value="Carboxypeptidase regulatory domain-like"/>
    <property type="match status" value="1"/>
</dbReference>
<comment type="caution">
    <text evidence="1">The sequence shown here is derived from an EMBL/GenBank/DDBJ whole genome shotgun (WGS) entry which is preliminary data.</text>
</comment>
<dbReference type="InterPro" id="IPR008969">
    <property type="entry name" value="CarboxyPept-like_regulatory"/>
</dbReference>
<dbReference type="Proteomes" id="UP000275719">
    <property type="component" value="Unassembled WGS sequence"/>
</dbReference>
<name>A0A3P3WAC3_9FLAO</name>
<evidence type="ECO:0008006" key="3">
    <source>
        <dbReference type="Google" id="ProtNLM"/>
    </source>
</evidence>
<evidence type="ECO:0000313" key="1">
    <source>
        <dbReference type="EMBL" id="RRJ91297.1"/>
    </source>
</evidence>
<evidence type="ECO:0000313" key="2">
    <source>
        <dbReference type="Proteomes" id="UP000275719"/>
    </source>
</evidence>
<dbReference type="RefSeq" id="WP_125018565.1">
    <property type="nucleotide sequence ID" value="NZ_RQVQ01000011.1"/>
</dbReference>
<dbReference type="AlphaFoldDB" id="A0A3P3WAC3"/>
<accession>A0A3P3WAC3</accession>
<organism evidence="1 2">
    <name type="scientific">Paenimyroides tangerinum</name>
    <dbReference type="NCBI Taxonomy" id="2488728"/>
    <lineage>
        <taxon>Bacteria</taxon>
        <taxon>Pseudomonadati</taxon>
        <taxon>Bacteroidota</taxon>
        <taxon>Flavobacteriia</taxon>
        <taxon>Flavobacteriales</taxon>
        <taxon>Flavobacteriaceae</taxon>
        <taxon>Paenimyroides</taxon>
    </lineage>
</organism>
<dbReference type="Gene3D" id="2.60.40.1120">
    <property type="entry name" value="Carboxypeptidase-like, regulatory domain"/>
    <property type="match status" value="1"/>
</dbReference>
<gene>
    <name evidence="1" type="ORF">EG240_06395</name>
</gene>
<sequence>MKKAVYLFMFSMLTLIGSTIYSSQQNKNEGCNLSGKLVENTSSEVIDNALVTVSENGKVIAQTTVEEDGSFTLKNLPNRLLSLSIENVAYNTVNKTINLVNASTFDFGNISLDTHITILEEMIILVKR</sequence>
<reference evidence="1 2" key="1">
    <citation type="submission" date="2018-11" db="EMBL/GenBank/DDBJ databases">
        <title>Flavobacterium sp. nov., YIM 102701-2 draft genome.</title>
        <authorList>
            <person name="Li G."/>
            <person name="Jiang Y."/>
        </authorList>
    </citation>
    <scope>NUCLEOTIDE SEQUENCE [LARGE SCALE GENOMIC DNA]</scope>
    <source>
        <strain evidence="1 2">YIM 102701-2</strain>
    </source>
</reference>
<dbReference type="EMBL" id="RQVQ01000011">
    <property type="protein sequence ID" value="RRJ91297.1"/>
    <property type="molecule type" value="Genomic_DNA"/>
</dbReference>
<proteinExistence type="predicted"/>
<dbReference type="Pfam" id="PF13620">
    <property type="entry name" value="CarboxypepD_reg"/>
    <property type="match status" value="1"/>
</dbReference>
<keyword evidence="2" id="KW-1185">Reference proteome</keyword>